<dbReference type="InterPro" id="IPR023296">
    <property type="entry name" value="Glyco_hydro_beta-prop_sf"/>
</dbReference>
<evidence type="ECO:0000313" key="2">
    <source>
        <dbReference type="Proteomes" id="UP000272051"/>
    </source>
</evidence>
<gene>
    <name evidence="1" type="ORF">DRJ33_04285</name>
</gene>
<protein>
    <recommendedName>
        <fullName evidence="3">CARDB domain-containing protein</fullName>
    </recommendedName>
</protein>
<dbReference type="SUPFAM" id="SSF75005">
    <property type="entry name" value="Arabinanase/levansucrase/invertase"/>
    <property type="match status" value="3"/>
</dbReference>
<sequence>MGKHGVEPVIAIMLLIALSVVSSVAIRVVSEDLTSCLKTSVNLASMDNAFIDSNQDTVVLHVRNVGNYELVITHIYLESANGKFYVHEPSSSIKIQVGEVKEISFATPFDIVAGEKYLVSLTGGESGFKLSWSIVAKPTIQSKWIEYKANPLFSESSLKSGVEPYYPCVIYDEEHFGEDEGVAIGSSSAKYLVTPYYKMWFDGHDGVYFAYSSDGLTWHIVGKVSGLNPGVDHRHPVVIYDGNGFGSPNGPKYKIYYWTNPSRSIDAIRYAESYNGLNWTSDQTIQQDPNRPLVDGVWPGWWYQLYGAGCVLYNASGTNDGSATPNDYGDDKPMTYKYVMYYDLGDGNMNNAYEWIGLAYSTDGKYWIRYGDNPVLVPDGNVDTWDGKYNFHASVIIVKSKYYMWYSGANGVSYGDATYAHGIGFAYSSDGINWIKSSKPVFHIFDNKEWRLKRSYTPCVIYDASRFNAHGDNYAFKMWFTGKSSAYGYAIGLAYSQNPTS</sequence>
<proteinExistence type="predicted"/>
<evidence type="ECO:0000313" key="1">
    <source>
        <dbReference type="EMBL" id="RLE52206.1"/>
    </source>
</evidence>
<comment type="caution">
    <text evidence="1">The sequence shown here is derived from an EMBL/GenBank/DDBJ whole genome shotgun (WGS) entry which is preliminary data.</text>
</comment>
<accession>A0A497EYD8</accession>
<dbReference type="Proteomes" id="UP000272051">
    <property type="component" value="Unassembled WGS sequence"/>
</dbReference>
<reference evidence="1 2" key="1">
    <citation type="submission" date="2018-06" db="EMBL/GenBank/DDBJ databases">
        <title>Extensive metabolic versatility and redundancy in microbially diverse, dynamic hydrothermal sediments.</title>
        <authorList>
            <person name="Dombrowski N."/>
            <person name="Teske A."/>
            <person name="Baker B.J."/>
        </authorList>
    </citation>
    <scope>NUCLEOTIDE SEQUENCE [LARGE SCALE GENOMIC DNA]</scope>
    <source>
        <strain evidence="1">B34_G17</strain>
    </source>
</reference>
<dbReference type="Gene3D" id="2.115.10.20">
    <property type="entry name" value="Glycosyl hydrolase domain, family 43"/>
    <property type="match status" value="2"/>
</dbReference>
<evidence type="ECO:0008006" key="3">
    <source>
        <dbReference type="Google" id="ProtNLM"/>
    </source>
</evidence>
<dbReference type="EMBL" id="QMQX01000062">
    <property type="protein sequence ID" value="RLE52206.1"/>
    <property type="molecule type" value="Genomic_DNA"/>
</dbReference>
<dbReference type="PANTHER" id="PTHR35279">
    <property type="match status" value="1"/>
</dbReference>
<name>A0A497EYD8_9CREN</name>
<dbReference type="AlphaFoldDB" id="A0A497EYD8"/>
<organism evidence="1 2">
    <name type="scientific">Thermoproteota archaeon</name>
    <dbReference type="NCBI Taxonomy" id="2056631"/>
    <lineage>
        <taxon>Archaea</taxon>
        <taxon>Thermoproteota</taxon>
    </lineage>
</organism>
<dbReference type="PANTHER" id="PTHR35279:SF1">
    <property type="entry name" value="ARABINANASE_LEVANSUCRASE_INVERTASE"/>
    <property type="match status" value="1"/>
</dbReference>